<dbReference type="InterPro" id="IPR036942">
    <property type="entry name" value="Beta-barrel_TonB_sf"/>
</dbReference>
<evidence type="ECO:0000256" key="3">
    <source>
        <dbReference type="ARBA" id="ARBA00022452"/>
    </source>
</evidence>
<evidence type="ECO:0000256" key="15">
    <source>
        <dbReference type="SAM" id="SignalP"/>
    </source>
</evidence>
<feature type="chain" id="PRO_5046549846" evidence="15">
    <location>
        <begin position="22"/>
        <end position="720"/>
    </location>
</feature>
<evidence type="ECO:0000256" key="9">
    <source>
        <dbReference type="ARBA" id="ARBA00023077"/>
    </source>
</evidence>
<evidence type="ECO:0000256" key="2">
    <source>
        <dbReference type="ARBA" id="ARBA00022448"/>
    </source>
</evidence>
<dbReference type="PROSITE" id="PS01156">
    <property type="entry name" value="TONB_DEPENDENT_REC_2"/>
    <property type="match status" value="1"/>
</dbReference>
<evidence type="ECO:0000259" key="17">
    <source>
        <dbReference type="Pfam" id="PF07715"/>
    </source>
</evidence>
<proteinExistence type="inferred from homology"/>
<feature type="domain" description="TonB-dependent receptor-like beta-barrel" evidence="16">
    <location>
        <begin position="250"/>
        <end position="684"/>
    </location>
</feature>
<keyword evidence="6 15" id="KW-0732">Signal</keyword>
<evidence type="ECO:0000256" key="1">
    <source>
        <dbReference type="ARBA" id="ARBA00004571"/>
    </source>
</evidence>
<keyword evidence="4" id="KW-0410">Iron transport</keyword>
<dbReference type="Gene3D" id="2.40.170.20">
    <property type="entry name" value="TonB-dependent receptor, beta-barrel domain"/>
    <property type="match status" value="1"/>
</dbReference>
<dbReference type="PANTHER" id="PTHR32552:SF81">
    <property type="entry name" value="TONB-DEPENDENT OUTER MEMBRANE RECEPTOR"/>
    <property type="match status" value="1"/>
</dbReference>
<dbReference type="PANTHER" id="PTHR32552">
    <property type="entry name" value="FERRICHROME IRON RECEPTOR-RELATED"/>
    <property type="match status" value="1"/>
</dbReference>
<comment type="subcellular location">
    <subcellularLocation>
        <location evidence="1 12">Cell outer membrane</location>
        <topology evidence="1 12">Multi-pass membrane protein</topology>
    </subcellularLocation>
</comment>
<evidence type="ECO:0000313" key="18">
    <source>
        <dbReference type="EMBL" id="MDQ7250438.1"/>
    </source>
</evidence>
<evidence type="ECO:0000313" key="19">
    <source>
        <dbReference type="Proteomes" id="UP001230156"/>
    </source>
</evidence>
<feature type="domain" description="TonB-dependent receptor plug" evidence="17">
    <location>
        <begin position="53"/>
        <end position="159"/>
    </location>
</feature>
<evidence type="ECO:0000259" key="16">
    <source>
        <dbReference type="Pfam" id="PF00593"/>
    </source>
</evidence>
<gene>
    <name evidence="18" type="ORF">Q8A70_22300</name>
</gene>
<dbReference type="InterPro" id="IPR000531">
    <property type="entry name" value="Beta-barrel_TonB"/>
</dbReference>
<sequence>MRFQLLSSVVTLGFLAAAPLAARGQDAPAASQSEVIELAPVKVTARKREEAEQKVPISMTVLEGEGLQVPAPASNNALARNAPNVGFTDAGGQSSNLFSIRGVGSFFPLSADDTSTVMYVGEAPLSVYGPPPSLLDVERVEILRGPQGTLFGRNTQAGAINIVPNAPRFDWELEGTGEGGTSGYGLGELIANAPLVEDILAARLALRYSTFDGDIRNVAAGGRDGEVTVGTARGTFLLEPNDATSATLAVSYDRHIDSNPRFLLRDADDFPVSEVDPRTKVDSDSLGATLHVTHDFGPLVLDSVTSAQRNHSFQRLDPTDGLVFGSLTGLPPDFFNVSGADLAKNTFDERIYQHEVRLSSPKDDEIAWTAGLNFFRSELDAHRDGRAVTPAFATTRGLMSNDFVTNSYSAFGEATVPLIGRLDGTLGLRFTHEDKWADYDFDGDGQAGVVASFRQHGKLSDDFVTGRVALSYEWAPELTTYASVARGTVTAGFPSISANTPLGKEEDAFPASNSWTYEAGFKSALLDNHLVVNGALFMNDVKDGHLVVFDPANAAFNIATLDYRTYGGELEFTAKPMRGLSLFGGIGYTHANLVDVPSDSATGARSGNRVPNIPRFTANLGAEYRVPGEVVDLGGDFIARIAWQYAGDRAVDVANSFDLHDYSVINARLGWEGAHFSIYGFVQNAFDERYETWGQNFSATTQSVRVGQGRIIGAGTTIRF</sequence>
<dbReference type="Proteomes" id="UP001230156">
    <property type="component" value="Unassembled WGS sequence"/>
</dbReference>
<evidence type="ECO:0000256" key="8">
    <source>
        <dbReference type="ARBA" id="ARBA00023065"/>
    </source>
</evidence>
<accession>A0ABU0YUW3</accession>
<keyword evidence="2 12" id="KW-0813">Transport</keyword>
<evidence type="ECO:0000256" key="13">
    <source>
        <dbReference type="PROSITE-ProRule" id="PRU10144"/>
    </source>
</evidence>
<comment type="caution">
    <text evidence="18">The sequence shown here is derived from an EMBL/GenBank/DDBJ whole genome shotgun (WGS) entry which is preliminary data.</text>
</comment>
<dbReference type="InterPro" id="IPR039426">
    <property type="entry name" value="TonB-dep_rcpt-like"/>
</dbReference>
<dbReference type="RefSeq" id="WP_379959723.1">
    <property type="nucleotide sequence ID" value="NZ_JAUYVI010000007.1"/>
</dbReference>
<keyword evidence="10 12" id="KW-0472">Membrane</keyword>
<evidence type="ECO:0000256" key="14">
    <source>
        <dbReference type="RuleBase" id="RU003357"/>
    </source>
</evidence>
<evidence type="ECO:0000256" key="10">
    <source>
        <dbReference type="ARBA" id="ARBA00023136"/>
    </source>
</evidence>
<feature type="signal peptide" evidence="15">
    <location>
        <begin position="1"/>
        <end position="21"/>
    </location>
</feature>
<dbReference type="EMBL" id="JAUYVI010000007">
    <property type="protein sequence ID" value="MDQ7250438.1"/>
    <property type="molecule type" value="Genomic_DNA"/>
</dbReference>
<keyword evidence="11 12" id="KW-0998">Cell outer membrane</keyword>
<reference evidence="19" key="1">
    <citation type="submission" date="2023-08" db="EMBL/GenBank/DDBJ databases">
        <title>Rhodospirillaceae gen. nov., a novel taxon isolated from the Yangtze River Yuezi River estuary sludge.</title>
        <authorList>
            <person name="Ruan L."/>
        </authorList>
    </citation>
    <scope>NUCLEOTIDE SEQUENCE [LARGE SCALE GENOMIC DNA]</scope>
    <source>
        <strain evidence="19">R-7</strain>
    </source>
</reference>
<dbReference type="PROSITE" id="PS52016">
    <property type="entry name" value="TONB_DEPENDENT_REC_3"/>
    <property type="match status" value="1"/>
</dbReference>
<keyword evidence="3 12" id="KW-1134">Transmembrane beta strand</keyword>
<feature type="short sequence motif" description="TonB C-terminal box" evidence="13">
    <location>
        <begin position="703"/>
        <end position="720"/>
    </location>
</feature>
<evidence type="ECO:0000256" key="4">
    <source>
        <dbReference type="ARBA" id="ARBA00022496"/>
    </source>
</evidence>
<protein>
    <submittedName>
        <fullName evidence="18">TonB-dependent receptor</fullName>
    </submittedName>
</protein>
<dbReference type="InterPro" id="IPR010917">
    <property type="entry name" value="TonB_rcpt_CS"/>
</dbReference>
<keyword evidence="8" id="KW-0406">Ion transport</keyword>
<keyword evidence="18" id="KW-0675">Receptor</keyword>
<evidence type="ECO:0000256" key="12">
    <source>
        <dbReference type="PROSITE-ProRule" id="PRU01360"/>
    </source>
</evidence>
<evidence type="ECO:0000256" key="5">
    <source>
        <dbReference type="ARBA" id="ARBA00022692"/>
    </source>
</evidence>
<dbReference type="Pfam" id="PF00593">
    <property type="entry name" value="TonB_dep_Rec_b-barrel"/>
    <property type="match status" value="1"/>
</dbReference>
<name>A0ABU0YUW3_9PROT</name>
<evidence type="ECO:0000256" key="7">
    <source>
        <dbReference type="ARBA" id="ARBA00023004"/>
    </source>
</evidence>
<evidence type="ECO:0000256" key="11">
    <source>
        <dbReference type="ARBA" id="ARBA00023237"/>
    </source>
</evidence>
<keyword evidence="19" id="KW-1185">Reference proteome</keyword>
<keyword evidence="5 12" id="KW-0812">Transmembrane</keyword>
<keyword evidence="9 14" id="KW-0798">TonB box</keyword>
<dbReference type="SUPFAM" id="SSF56935">
    <property type="entry name" value="Porins"/>
    <property type="match status" value="1"/>
</dbReference>
<dbReference type="InterPro" id="IPR012910">
    <property type="entry name" value="Plug_dom"/>
</dbReference>
<dbReference type="Pfam" id="PF07715">
    <property type="entry name" value="Plug"/>
    <property type="match status" value="1"/>
</dbReference>
<organism evidence="18 19">
    <name type="scientific">Dongia sedimenti</name>
    <dbReference type="NCBI Taxonomy" id="3064282"/>
    <lineage>
        <taxon>Bacteria</taxon>
        <taxon>Pseudomonadati</taxon>
        <taxon>Pseudomonadota</taxon>
        <taxon>Alphaproteobacteria</taxon>
        <taxon>Rhodospirillales</taxon>
        <taxon>Dongiaceae</taxon>
        <taxon>Dongia</taxon>
    </lineage>
</organism>
<comment type="similarity">
    <text evidence="12 14">Belongs to the TonB-dependent receptor family.</text>
</comment>
<evidence type="ECO:0000256" key="6">
    <source>
        <dbReference type="ARBA" id="ARBA00022729"/>
    </source>
</evidence>
<keyword evidence="7" id="KW-0408">Iron</keyword>